<protein>
    <recommendedName>
        <fullName evidence="1">Knr4/Smi1-like domain-containing protein</fullName>
    </recommendedName>
</protein>
<dbReference type="KEGG" id="meti:DK427_21895"/>
<proteinExistence type="predicted"/>
<dbReference type="RefSeq" id="WP_109953224.1">
    <property type="nucleotide sequence ID" value="NZ_CP029551.1"/>
</dbReference>
<sequence length="189" mass="20255">MWAEIFAELRRGCPSDEAEMARAERELGFPLPESYRSFCCACGAGLAGGFVRVATPVPYPAADLVVRAELIAHSIQAAIGLLDAPPAFAVEGDDPGVLDRACFFGETEDGHFLFWDVQGEDLAGEPEYDIWLLAPDLETVRFGGESLDALFRRLQGEGVRTVLGEAAEPLPSLFEGIEAAVLARGAEAP</sequence>
<dbReference type="InterPro" id="IPR037883">
    <property type="entry name" value="Knr4/Smi1-like_sf"/>
</dbReference>
<dbReference type="Gene3D" id="3.40.1580.10">
    <property type="entry name" value="SMI1/KNR4-like"/>
    <property type="match status" value="1"/>
</dbReference>
<keyword evidence="3" id="KW-1185">Reference proteome</keyword>
<name>A0A2U8VW43_9HYPH</name>
<accession>A0A2U8VW43</accession>
<dbReference type="SUPFAM" id="SSF160631">
    <property type="entry name" value="SMI1/KNR4-like"/>
    <property type="match status" value="1"/>
</dbReference>
<evidence type="ECO:0000313" key="2">
    <source>
        <dbReference type="EMBL" id="AWN38063.1"/>
    </source>
</evidence>
<dbReference type="InterPro" id="IPR018958">
    <property type="entry name" value="Knr4/Smi1-like_dom"/>
</dbReference>
<dbReference type="Pfam" id="PF09346">
    <property type="entry name" value="SMI1_KNR4"/>
    <property type="match status" value="1"/>
</dbReference>
<reference evidence="2 3" key="1">
    <citation type="submission" date="2018-05" db="EMBL/GenBank/DDBJ databases">
        <title>Complete Genome Sequence of Methylobacterium sp. 17Sr1-43.</title>
        <authorList>
            <person name="Srinivasan S."/>
        </authorList>
    </citation>
    <scope>NUCLEOTIDE SEQUENCE [LARGE SCALE GENOMIC DNA]</scope>
    <source>
        <strain evidence="2 3">17Sr1-43</strain>
    </source>
</reference>
<gene>
    <name evidence="2" type="ORF">DK427_21895</name>
</gene>
<dbReference type="Proteomes" id="UP000246058">
    <property type="component" value="Chromosome"/>
</dbReference>
<dbReference type="EMBL" id="CP029551">
    <property type="protein sequence ID" value="AWN38063.1"/>
    <property type="molecule type" value="Genomic_DNA"/>
</dbReference>
<dbReference type="OrthoDB" id="7988904at2"/>
<evidence type="ECO:0000313" key="3">
    <source>
        <dbReference type="Proteomes" id="UP000246058"/>
    </source>
</evidence>
<evidence type="ECO:0000259" key="1">
    <source>
        <dbReference type="SMART" id="SM00860"/>
    </source>
</evidence>
<organism evidence="2 3">
    <name type="scientific">Methylobacterium radiodurans</name>
    <dbReference type="NCBI Taxonomy" id="2202828"/>
    <lineage>
        <taxon>Bacteria</taxon>
        <taxon>Pseudomonadati</taxon>
        <taxon>Pseudomonadota</taxon>
        <taxon>Alphaproteobacteria</taxon>
        <taxon>Hyphomicrobiales</taxon>
        <taxon>Methylobacteriaceae</taxon>
        <taxon>Methylobacterium</taxon>
    </lineage>
</organism>
<feature type="domain" description="Knr4/Smi1-like" evidence="1">
    <location>
        <begin position="14"/>
        <end position="134"/>
    </location>
</feature>
<dbReference type="AlphaFoldDB" id="A0A2U8VW43"/>
<dbReference type="SMART" id="SM00860">
    <property type="entry name" value="SMI1_KNR4"/>
    <property type="match status" value="1"/>
</dbReference>